<name>A0A1W1BQB6_9ZZZZ</name>
<dbReference type="InterPro" id="IPR011322">
    <property type="entry name" value="N-reg_PII-like_a/b"/>
</dbReference>
<dbReference type="AlphaFoldDB" id="A0A1W1BQB6"/>
<organism evidence="1">
    <name type="scientific">hydrothermal vent metagenome</name>
    <dbReference type="NCBI Taxonomy" id="652676"/>
    <lineage>
        <taxon>unclassified sequences</taxon>
        <taxon>metagenomes</taxon>
        <taxon>ecological metagenomes</taxon>
    </lineage>
</organism>
<accession>A0A1W1BQB6</accession>
<proteinExistence type="predicted"/>
<dbReference type="EMBL" id="FPHL01000011">
    <property type="protein sequence ID" value="SFV55704.1"/>
    <property type="molecule type" value="Genomic_DNA"/>
</dbReference>
<sequence>MKFTALIAIIQDKDEEDAIKVAKEAGAGTVTILHGKNIGLQEKKVFFGLTLEENVSVLLFILPKRLSMKVMKALRISFNLDNPENSGMAFSLPLSHVAGLDNNELHKFEDDIKITL</sequence>
<evidence type="ECO:0000313" key="1">
    <source>
        <dbReference type="EMBL" id="SFV55704.1"/>
    </source>
</evidence>
<protein>
    <submittedName>
        <fullName evidence="1">Nitrogen regulatory protein P-II</fullName>
    </submittedName>
</protein>
<gene>
    <name evidence="1" type="ORF">MNB_SV-10-287</name>
</gene>
<reference evidence="1" key="1">
    <citation type="submission" date="2016-10" db="EMBL/GenBank/DDBJ databases">
        <authorList>
            <person name="de Groot N.N."/>
        </authorList>
    </citation>
    <scope>NUCLEOTIDE SEQUENCE</scope>
</reference>
<dbReference type="SUPFAM" id="SSF54913">
    <property type="entry name" value="GlnB-like"/>
    <property type="match status" value="1"/>
</dbReference>